<organism evidence="1 2">
    <name type="scientific">Dictyobacter kobayashii</name>
    <dbReference type="NCBI Taxonomy" id="2014872"/>
    <lineage>
        <taxon>Bacteria</taxon>
        <taxon>Bacillati</taxon>
        <taxon>Chloroflexota</taxon>
        <taxon>Ktedonobacteria</taxon>
        <taxon>Ktedonobacterales</taxon>
        <taxon>Dictyobacteraceae</taxon>
        <taxon>Dictyobacter</taxon>
    </lineage>
</organism>
<reference evidence="2" key="1">
    <citation type="submission" date="2018-12" db="EMBL/GenBank/DDBJ databases">
        <title>Tengunoibacter tsumagoiensis gen. nov., sp. nov., Dictyobacter kobayashii sp. nov., D. alpinus sp. nov., and D. joshuensis sp. nov. and description of Dictyobacteraceae fam. nov. within the order Ktedonobacterales isolated from Tengu-no-mugimeshi.</title>
        <authorList>
            <person name="Wang C.M."/>
            <person name="Zheng Y."/>
            <person name="Sakai Y."/>
            <person name="Toyoda A."/>
            <person name="Minakuchi Y."/>
            <person name="Abe K."/>
            <person name="Yokota A."/>
            <person name="Yabe S."/>
        </authorList>
    </citation>
    <scope>NUCLEOTIDE SEQUENCE [LARGE SCALE GENOMIC DNA]</scope>
    <source>
        <strain evidence="2">Uno11</strain>
    </source>
</reference>
<dbReference type="GO" id="GO:0042742">
    <property type="term" value="P:defense response to bacterium"/>
    <property type="evidence" value="ECO:0007669"/>
    <property type="project" value="InterPro"/>
</dbReference>
<dbReference type="AlphaFoldDB" id="A0A402APV1"/>
<dbReference type="InterPro" id="IPR027635">
    <property type="entry name" value="Lantibiotic2_lead_pep_dom"/>
</dbReference>
<comment type="caution">
    <text evidence="1">The sequence shown here is derived from an EMBL/GenBank/DDBJ whole genome shotgun (WGS) entry which is preliminary data.</text>
</comment>
<evidence type="ECO:0000313" key="2">
    <source>
        <dbReference type="Proteomes" id="UP000287188"/>
    </source>
</evidence>
<dbReference type="NCBIfam" id="TIGR03898">
    <property type="entry name" value="lanti_MRSA_kill"/>
    <property type="match status" value="1"/>
</dbReference>
<evidence type="ECO:0000313" key="1">
    <source>
        <dbReference type="EMBL" id="GCE21146.1"/>
    </source>
</evidence>
<sequence>MNIEEIIKAWKSEEQALDDGMPENPVGRELSEQQLQEVTGGMVCARTCDEDWTCSVFCYFVGNTGAI</sequence>
<dbReference type="Proteomes" id="UP000287188">
    <property type="component" value="Unassembled WGS sequence"/>
</dbReference>
<name>A0A402APV1_9CHLR</name>
<gene>
    <name evidence="1" type="ORF">KDK_49460</name>
</gene>
<keyword evidence="2" id="KW-1185">Reference proteome</keyword>
<dbReference type="RefSeq" id="WP_126552689.1">
    <property type="nucleotide sequence ID" value="NZ_BIFS01000001.1"/>
</dbReference>
<accession>A0A402APV1</accession>
<evidence type="ECO:0008006" key="3">
    <source>
        <dbReference type="Google" id="ProtNLM"/>
    </source>
</evidence>
<dbReference type="EMBL" id="BIFS01000001">
    <property type="protein sequence ID" value="GCE21146.1"/>
    <property type="molecule type" value="Genomic_DNA"/>
</dbReference>
<proteinExistence type="predicted"/>
<protein>
    <recommendedName>
        <fullName evidence="3">Mersacidin/lichenicidin family type 2 lantibiotic</fullName>
    </recommendedName>
</protein>